<dbReference type="EMBL" id="JARK01001408">
    <property type="protein sequence ID" value="EYC07104.1"/>
    <property type="molecule type" value="Genomic_DNA"/>
</dbReference>
<accession>A0A016TVR1</accession>
<organism evidence="1 2">
    <name type="scientific">Ancylostoma ceylanicum</name>
    <dbReference type="NCBI Taxonomy" id="53326"/>
    <lineage>
        <taxon>Eukaryota</taxon>
        <taxon>Metazoa</taxon>
        <taxon>Ecdysozoa</taxon>
        <taxon>Nematoda</taxon>
        <taxon>Chromadorea</taxon>
        <taxon>Rhabditida</taxon>
        <taxon>Rhabditina</taxon>
        <taxon>Rhabditomorpha</taxon>
        <taxon>Strongyloidea</taxon>
        <taxon>Ancylostomatidae</taxon>
        <taxon>Ancylostomatinae</taxon>
        <taxon>Ancylostoma</taxon>
    </lineage>
</organism>
<name>A0A016TVR1_9BILA</name>
<dbReference type="AlphaFoldDB" id="A0A016TVR1"/>
<keyword evidence="2" id="KW-1185">Reference proteome</keyword>
<comment type="caution">
    <text evidence="1">The sequence shown here is derived from an EMBL/GenBank/DDBJ whole genome shotgun (WGS) entry which is preliminary data.</text>
</comment>
<proteinExistence type="predicted"/>
<dbReference type="Proteomes" id="UP000024635">
    <property type="component" value="Unassembled WGS sequence"/>
</dbReference>
<sequence>MEVLGDDRSQENYRLPFRRAMSECDREFQEIAAKNAHLGLTLTNGAFERLSEDAEPLLQARRAAHAPQTLYARKLSTDCA</sequence>
<reference evidence="2" key="1">
    <citation type="journal article" date="2015" name="Nat. Genet.">
        <title>The genome and transcriptome of the zoonotic hookworm Ancylostoma ceylanicum identify infection-specific gene families.</title>
        <authorList>
            <person name="Schwarz E.M."/>
            <person name="Hu Y."/>
            <person name="Antoshechkin I."/>
            <person name="Miller M.M."/>
            <person name="Sternberg P.W."/>
            <person name="Aroian R.V."/>
        </authorList>
    </citation>
    <scope>NUCLEOTIDE SEQUENCE</scope>
    <source>
        <strain evidence="2">HY135</strain>
    </source>
</reference>
<protein>
    <submittedName>
        <fullName evidence="1">Uncharacterized protein</fullName>
    </submittedName>
</protein>
<evidence type="ECO:0000313" key="1">
    <source>
        <dbReference type="EMBL" id="EYC07104.1"/>
    </source>
</evidence>
<gene>
    <name evidence="1" type="primary">Acey_s0072.g690</name>
    <name evidence="1" type="ORF">Y032_0072g690</name>
</gene>
<evidence type="ECO:0000313" key="2">
    <source>
        <dbReference type="Proteomes" id="UP000024635"/>
    </source>
</evidence>